<dbReference type="FunFam" id="1.20.90.10:FF:000002">
    <property type="entry name" value="Phospholipase A2 group III"/>
    <property type="match status" value="1"/>
</dbReference>
<dbReference type="Pfam" id="PF05826">
    <property type="entry name" value="Phospholip_A2_2"/>
    <property type="match status" value="1"/>
</dbReference>
<dbReference type="GO" id="GO:0004623">
    <property type="term" value="F:phospholipase A2 activity"/>
    <property type="evidence" value="ECO:0007669"/>
    <property type="project" value="UniProtKB-EC"/>
</dbReference>
<keyword evidence="14" id="KW-1185">Reference proteome</keyword>
<gene>
    <name evidence="15" type="primary">LOC112683607</name>
</gene>
<evidence type="ECO:0000256" key="9">
    <source>
        <dbReference type="ARBA" id="ARBA00022963"/>
    </source>
</evidence>
<organism evidence="14 15">
    <name type="scientific">Sipha flava</name>
    <name type="common">yellow sugarcane aphid</name>
    <dbReference type="NCBI Taxonomy" id="143950"/>
    <lineage>
        <taxon>Eukaryota</taxon>
        <taxon>Metazoa</taxon>
        <taxon>Ecdysozoa</taxon>
        <taxon>Arthropoda</taxon>
        <taxon>Hexapoda</taxon>
        <taxon>Insecta</taxon>
        <taxon>Pterygota</taxon>
        <taxon>Neoptera</taxon>
        <taxon>Paraneoptera</taxon>
        <taxon>Hemiptera</taxon>
        <taxon>Sternorrhyncha</taxon>
        <taxon>Aphidomorpha</taxon>
        <taxon>Aphidoidea</taxon>
        <taxon>Aphididae</taxon>
        <taxon>Sipha</taxon>
    </lineage>
</organism>
<evidence type="ECO:0000256" key="3">
    <source>
        <dbReference type="ARBA" id="ARBA00013278"/>
    </source>
</evidence>
<dbReference type="GO" id="GO:0006644">
    <property type="term" value="P:phospholipid metabolic process"/>
    <property type="evidence" value="ECO:0007669"/>
    <property type="project" value="InterPro"/>
</dbReference>
<comment type="cofactor">
    <cofactor evidence="1">
        <name>Ca(2+)</name>
        <dbReference type="ChEBI" id="CHEBI:29108"/>
    </cofactor>
</comment>
<dbReference type="OrthoDB" id="10059604at2759"/>
<evidence type="ECO:0000313" key="15">
    <source>
        <dbReference type="RefSeq" id="XP_025410496.1"/>
    </source>
</evidence>
<keyword evidence="8" id="KW-0106">Calcium</keyword>
<dbReference type="AlphaFoldDB" id="A0A8B8FJ15"/>
<dbReference type="GO" id="GO:0016042">
    <property type="term" value="P:lipid catabolic process"/>
    <property type="evidence" value="ECO:0007669"/>
    <property type="project" value="UniProtKB-KW"/>
</dbReference>
<evidence type="ECO:0000259" key="13">
    <source>
        <dbReference type="Pfam" id="PF05826"/>
    </source>
</evidence>
<evidence type="ECO:0000256" key="5">
    <source>
        <dbReference type="ARBA" id="ARBA00022525"/>
    </source>
</evidence>
<dbReference type="GO" id="GO:0050482">
    <property type="term" value="P:arachidonate secretion"/>
    <property type="evidence" value="ECO:0007669"/>
    <property type="project" value="InterPro"/>
</dbReference>
<dbReference type="PANTHER" id="PTHR12253">
    <property type="entry name" value="RH14732P"/>
    <property type="match status" value="1"/>
</dbReference>
<comment type="subcellular location">
    <subcellularLocation>
        <location evidence="2">Secreted</location>
    </subcellularLocation>
</comment>
<dbReference type="EC" id="3.1.1.4" evidence="3"/>
<keyword evidence="7" id="KW-0378">Hydrolase</keyword>
<evidence type="ECO:0000256" key="2">
    <source>
        <dbReference type="ARBA" id="ARBA00004613"/>
    </source>
</evidence>
<keyword evidence="10" id="KW-0443">Lipid metabolism</keyword>
<keyword evidence="5" id="KW-0964">Secreted</keyword>
<evidence type="ECO:0000256" key="8">
    <source>
        <dbReference type="ARBA" id="ARBA00022837"/>
    </source>
</evidence>
<dbReference type="GeneID" id="112683607"/>
<dbReference type="Gene3D" id="1.20.90.10">
    <property type="entry name" value="Phospholipase A2 domain"/>
    <property type="match status" value="1"/>
</dbReference>
<name>A0A8B8FJ15_9HEMI</name>
<keyword evidence="9" id="KW-0442">Lipid degradation</keyword>
<feature type="domain" description="Phospholipase A2-like central" evidence="13">
    <location>
        <begin position="92"/>
        <end position="186"/>
    </location>
</feature>
<evidence type="ECO:0000313" key="14">
    <source>
        <dbReference type="Proteomes" id="UP000694846"/>
    </source>
</evidence>
<evidence type="ECO:0000256" key="4">
    <source>
        <dbReference type="ARBA" id="ARBA00021721"/>
    </source>
</evidence>
<dbReference type="InterPro" id="IPR016090">
    <property type="entry name" value="PLA2-like_dom"/>
</dbReference>
<proteinExistence type="predicted"/>
<dbReference type="Proteomes" id="UP000694846">
    <property type="component" value="Unplaced"/>
</dbReference>
<evidence type="ECO:0000256" key="10">
    <source>
        <dbReference type="ARBA" id="ARBA00023098"/>
    </source>
</evidence>
<dbReference type="GO" id="GO:0046872">
    <property type="term" value="F:metal ion binding"/>
    <property type="evidence" value="ECO:0007669"/>
    <property type="project" value="UniProtKB-KW"/>
</dbReference>
<sequence>MKITCIAILLFFVTSPNYGTLIIVDKLRKKALEITHNFPICRIHHNRNEIQILLENNPLLVFESKYVESIELLYKICRGTQRGPCQNIDFMYPGTKWCGPGNIANNYSDLGVYREEDICCREHDHCTRTLVTGQCYFNICNTSPYTRSHCECDRKFQQCLNEVNTSTAHTLGVIFFNIVKVMCFKEECLFRRCIQKFEIIPNYHQQGRSLEILTTDHLFNIFIQILVDFLQLTTNEEIKLKFKNGYQEFRL</sequence>
<reference evidence="15" key="1">
    <citation type="submission" date="2025-08" db="UniProtKB">
        <authorList>
            <consortium name="RefSeq"/>
        </authorList>
    </citation>
    <scope>IDENTIFICATION</scope>
    <source>
        <tissue evidence="15">Whole body</tissue>
    </source>
</reference>
<dbReference type="RefSeq" id="XP_025410496.1">
    <property type="nucleotide sequence ID" value="XM_025554711.1"/>
</dbReference>
<evidence type="ECO:0000256" key="12">
    <source>
        <dbReference type="ARBA" id="ARBA00029903"/>
    </source>
</evidence>
<dbReference type="SUPFAM" id="SSF48619">
    <property type="entry name" value="Phospholipase A2, PLA2"/>
    <property type="match status" value="1"/>
</dbReference>
<evidence type="ECO:0000256" key="1">
    <source>
        <dbReference type="ARBA" id="ARBA00001913"/>
    </source>
</evidence>
<evidence type="ECO:0000256" key="6">
    <source>
        <dbReference type="ARBA" id="ARBA00022723"/>
    </source>
</evidence>
<keyword evidence="6" id="KW-0479">Metal-binding</keyword>
<dbReference type="InterPro" id="IPR036444">
    <property type="entry name" value="PLipase_A2_dom_sf"/>
</dbReference>
<evidence type="ECO:0000256" key="7">
    <source>
        <dbReference type="ARBA" id="ARBA00022801"/>
    </source>
</evidence>
<accession>A0A8B8FJ15</accession>
<keyword evidence="11" id="KW-1015">Disulfide bond</keyword>
<evidence type="ECO:0000256" key="11">
    <source>
        <dbReference type="ARBA" id="ARBA00023157"/>
    </source>
</evidence>
<dbReference type="GO" id="GO:0005576">
    <property type="term" value="C:extracellular region"/>
    <property type="evidence" value="ECO:0007669"/>
    <property type="project" value="UniProtKB-SubCell"/>
</dbReference>
<protein>
    <recommendedName>
        <fullName evidence="4">Phospholipase A2</fullName>
        <ecNumber evidence="3">3.1.1.4</ecNumber>
    </recommendedName>
    <alternativeName>
        <fullName evidence="12">Phosphatidylcholine 2-acylhydrolase</fullName>
    </alternativeName>
</protein>
<dbReference type="CDD" id="cd04704">
    <property type="entry name" value="PLA2_bee_venom_like"/>
    <property type="match status" value="1"/>
</dbReference>